<dbReference type="AlphaFoldDB" id="D5AAY6"/>
<evidence type="ECO:0000313" key="12">
    <source>
        <dbReference type="EMBL" id="ADE76705.1"/>
    </source>
</evidence>
<keyword evidence="8" id="KW-0539">Nucleus</keyword>
<dbReference type="SUPFAM" id="SSF52540">
    <property type="entry name" value="P-loop containing nucleoside triphosphate hydrolases"/>
    <property type="match status" value="1"/>
</dbReference>
<dbReference type="EMBL" id="BT123383">
    <property type="protein sequence ID" value="ADE76705.1"/>
    <property type="molecule type" value="mRNA"/>
</dbReference>
<dbReference type="GO" id="GO:0005524">
    <property type="term" value="F:ATP binding"/>
    <property type="evidence" value="ECO:0007669"/>
    <property type="project" value="UniProtKB-KW"/>
</dbReference>
<evidence type="ECO:0000256" key="5">
    <source>
        <dbReference type="ARBA" id="ARBA00022741"/>
    </source>
</evidence>
<feature type="region of interest" description="Disordered" evidence="9">
    <location>
        <begin position="384"/>
        <end position="405"/>
    </location>
</feature>
<dbReference type="PANTHER" id="PTHR12755:SF3">
    <property type="entry name" value="POLYNUCLEOTIDE 5'-HYDROXYL-KINASE NOL9"/>
    <property type="match status" value="1"/>
</dbReference>
<dbReference type="InterPro" id="IPR032319">
    <property type="entry name" value="CLP1_P"/>
</dbReference>
<evidence type="ECO:0000256" key="8">
    <source>
        <dbReference type="ARBA" id="ARBA00023242"/>
    </source>
</evidence>
<dbReference type="Pfam" id="PF25467">
    <property type="entry name" value="NOL9_C"/>
    <property type="match status" value="1"/>
</dbReference>
<keyword evidence="5" id="KW-0547">Nucleotide-binding</keyword>
<organism evidence="12">
    <name type="scientific">Picea sitchensis</name>
    <name type="common">Sitka spruce</name>
    <name type="synonym">Pinus sitchensis</name>
    <dbReference type="NCBI Taxonomy" id="3332"/>
    <lineage>
        <taxon>Eukaryota</taxon>
        <taxon>Viridiplantae</taxon>
        <taxon>Streptophyta</taxon>
        <taxon>Embryophyta</taxon>
        <taxon>Tracheophyta</taxon>
        <taxon>Spermatophyta</taxon>
        <taxon>Pinopsida</taxon>
        <taxon>Pinidae</taxon>
        <taxon>Conifers I</taxon>
        <taxon>Pinales</taxon>
        <taxon>Pinaceae</taxon>
        <taxon>Picea</taxon>
    </lineage>
</organism>
<dbReference type="Pfam" id="PF16575">
    <property type="entry name" value="CLP1_P"/>
    <property type="match status" value="1"/>
</dbReference>
<dbReference type="PROSITE" id="PS51257">
    <property type="entry name" value="PROKAR_LIPOPROTEIN"/>
    <property type="match status" value="1"/>
</dbReference>
<accession>D5AAY6</accession>
<name>D5AAY6_PICSI</name>
<keyword evidence="6" id="KW-0418">Kinase</keyword>
<reference evidence="12" key="1">
    <citation type="submission" date="2010-04" db="EMBL/GenBank/DDBJ databases">
        <authorList>
            <person name="Reid K.E."/>
            <person name="Liao N."/>
            <person name="Chan S."/>
            <person name="Docking R."/>
            <person name="Taylor G."/>
            <person name="Moore R."/>
            <person name="Mayo M."/>
            <person name="Munro S."/>
            <person name="King J."/>
            <person name="Yanchuk A."/>
            <person name="Holt R."/>
            <person name="Jones S."/>
            <person name="Marra M."/>
            <person name="Ritland C.E."/>
            <person name="Ritland K."/>
            <person name="Bohlmann J."/>
        </authorList>
    </citation>
    <scope>NUCLEOTIDE SEQUENCE</scope>
    <source>
        <tissue evidence="12">Bud</tissue>
    </source>
</reference>
<keyword evidence="7" id="KW-0067">ATP-binding</keyword>
<evidence type="ECO:0000256" key="7">
    <source>
        <dbReference type="ARBA" id="ARBA00022840"/>
    </source>
</evidence>
<dbReference type="InterPro" id="IPR045116">
    <property type="entry name" value="Clp1/Grc3"/>
</dbReference>
<evidence type="ECO:0000259" key="10">
    <source>
        <dbReference type="Pfam" id="PF16575"/>
    </source>
</evidence>
<protein>
    <submittedName>
        <fullName evidence="12">Uncharacterized protein</fullName>
    </submittedName>
</protein>
<dbReference type="PANTHER" id="PTHR12755">
    <property type="entry name" value="CLEAVAGE/POLYADENYLATION FACTOR IA SUBUNIT CLP1P"/>
    <property type="match status" value="1"/>
</dbReference>
<dbReference type="Gene3D" id="3.40.50.300">
    <property type="entry name" value="P-loop containing nucleotide triphosphate hydrolases"/>
    <property type="match status" value="1"/>
</dbReference>
<dbReference type="InterPro" id="IPR057570">
    <property type="entry name" value="NOL9_C"/>
</dbReference>
<comment type="similarity">
    <text evidence="2">Belongs to the Clp1 family. NOL9/GRC3 subfamily.</text>
</comment>
<feature type="domain" description="NOL9 C-terminal" evidence="11">
    <location>
        <begin position="264"/>
        <end position="360"/>
    </location>
</feature>
<dbReference type="GO" id="GO:0005730">
    <property type="term" value="C:nucleolus"/>
    <property type="evidence" value="ECO:0007669"/>
    <property type="project" value="UniProtKB-SubCell"/>
</dbReference>
<proteinExistence type="evidence at transcript level"/>
<dbReference type="InterPro" id="IPR027417">
    <property type="entry name" value="P-loop_NTPase"/>
</dbReference>
<evidence type="ECO:0000256" key="3">
    <source>
        <dbReference type="ARBA" id="ARBA00022552"/>
    </source>
</evidence>
<evidence type="ECO:0000256" key="4">
    <source>
        <dbReference type="ARBA" id="ARBA00022679"/>
    </source>
</evidence>
<keyword evidence="3" id="KW-0698">rRNA processing</keyword>
<feature type="compositionally biased region" description="Basic and acidic residues" evidence="9">
    <location>
        <begin position="393"/>
        <end position="405"/>
    </location>
</feature>
<dbReference type="GO" id="GO:0051731">
    <property type="term" value="F:polynucleotide 5'-hydroxyl-kinase activity"/>
    <property type="evidence" value="ECO:0007669"/>
    <property type="project" value="InterPro"/>
</dbReference>
<evidence type="ECO:0000256" key="6">
    <source>
        <dbReference type="ARBA" id="ARBA00022777"/>
    </source>
</evidence>
<evidence type="ECO:0000259" key="11">
    <source>
        <dbReference type="Pfam" id="PF25467"/>
    </source>
</evidence>
<dbReference type="GO" id="GO:0000448">
    <property type="term" value="P:cleavage in ITS2 between 5.8S rRNA and LSU-rRNA of tricistronic rRNA transcript (SSU-rRNA, 5.8S rRNA, LSU-rRNA)"/>
    <property type="evidence" value="ECO:0007669"/>
    <property type="project" value="TreeGrafter"/>
</dbReference>
<evidence type="ECO:0000256" key="1">
    <source>
        <dbReference type="ARBA" id="ARBA00004604"/>
    </source>
</evidence>
<feature type="domain" description="Clp1 P-loop" evidence="10">
    <location>
        <begin position="36"/>
        <end position="189"/>
    </location>
</feature>
<sequence length="405" mass="45332">MTPDKIVIPDDWRSAAEFIANNGDCPPIPPIVVACGAQNVGKSTFARFLVNTLLRRYKKVGYLDTDVGQPEFTPPGCLSLHILEKPNPDLSTLCLRTPERCYFYGDISPKADPRAYLRTIVNLYDYFRNEYYDAQPSNELEPSKRAEIPLVVNTHGWVKGIGYDALVDMLRYMVPTHVVQIRLSAINKNLPFGKFWTVDNDYQSSTQLVYLGTATRDGMNKSIVIQKHSRDLREMRIIAYFRQCFIGCPENITTYKELACALASYPPYQVPIPSIKVAHLHCKVPDSELYYSLNGTIVGLAISSKNRGQTLSDLSQPICVGLGIVRGIDICKGLFYVITPVPVSTLQNVDMFLQGFIEIPVSVLQKRGLICPYLSSNTISREGTGAASVKYSKQRDKKRDRSAKG</sequence>
<evidence type="ECO:0000256" key="2">
    <source>
        <dbReference type="ARBA" id="ARBA00011003"/>
    </source>
</evidence>
<comment type="subcellular location">
    <subcellularLocation>
        <location evidence="1">Nucleus</location>
        <location evidence="1">Nucleolus</location>
    </subcellularLocation>
</comment>
<keyword evidence="4" id="KW-0808">Transferase</keyword>
<evidence type="ECO:0000256" key="9">
    <source>
        <dbReference type="SAM" id="MobiDB-lite"/>
    </source>
</evidence>